<protein>
    <recommendedName>
        <fullName evidence="3">Spore-associated protein A</fullName>
    </recommendedName>
</protein>
<evidence type="ECO:0000313" key="2">
    <source>
        <dbReference type="Proteomes" id="UP000542813"/>
    </source>
</evidence>
<organism evidence="1 2">
    <name type="scientific">Jiangella mangrovi</name>
    <dbReference type="NCBI Taxonomy" id="1524084"/>
    <lineage>
        <taxon>Bacteria</taxon>
        <taxon>Bacillati</taxon>
        <taxon>Actinomycetota</taxon>
        <taxon>Actinomycetes</taxon>
        <taxon>Jiangellales</taxon>
        <taxon>Jiangellaceae</taxon>
        <taxon>Jiangella</taxon>
    </lineage>
</organism>
<evidence type="ECO:0000313" key="1">
    <source>
        <dbReference type="EMBL" id="MBB5791849.1"/>
    </source>
</evidence>
<dbReference type="RefSeq" id="WP_221441483.1">
    <property type="nucleotide sequence ID" value="NZ_JACHMM010000001.1"/>
</dbReference>
<dbReference type="EMBL" id="JACHMM010000001">
    <property type="protein sequence ID" value="MBB5791849.1"/>
    <property type="molecule type" value="Genomic_DNA"/>
</dbReference>
<accession>A0A7W9LQ24</accession>
<dbReference type="Proteomes" id="UP000542813">
    <property type="component" value="Unassembled WGS sequence"/>
</dbReference>
<sequence length="148" mass="15663">MLVLLGFATPATAAGDSDSTVAGDDRMALAAGPCGSSYRHIGHYAVGTSPVIGYMDVYWSSTAKRNCMVTNHAGPTYGVRLYTQATIKPHGSAYAWPPCPSVGCDDGRYSYYAGPVYTPAGVDMSNKCIDIKGAIDWTQASRTRIHCG</sequence>
<comment type="caution">
    <text evidence="1">The sequence shown here is derived from an EMBL/GenBank/DDBJ whole genome shotgun (WGS) entry which is preliminary data.</text>
</comment>
<name>A0A7W9LQ24_9ACTN</name>
<reference evidence="1 2" key="1">
    <citation type="submission" date="2020-08" db="EMBL/GenBank/DDBJ databases">
        <title>Sequencing the genomes of 1000 actinobacteria strains.</title>
        <authorList>
            <person name="Klenk H.-P."/>
        </authorList>
    </citation>
    <scope>NUCLEOTIDE SEQUENCE [LARGE SCALE GENOMIC DNA]</scope>
    <source>
        <strain evidence="1 2">DSM 102122</strain>
    </source>
</reference>
<proteinExistence type="predicted"/>
<dbReference type="AlphaFoldDB" id="A0A7W9LQ24"/>
<gene>
    <name evidence="1" type="ORF">HD601_006424</name>
</gene>
<keyword evidence="2" id="KW-1185">Reference proteome</keyword>
<evidence type="ECO:0008006" key="3">
    <source>
        <dbReference type="Google" id="ProtNLM"/>
    </source>
</evidence>